<evidence type="ECO:0000313" key="3">
    <source>
        <dbReference type="EMBL" id="KAB8162732.1"/>
    </source>
</evidence>
<dbReference type="AlphaFoldDB" id="A0A2U9TDD1"/>
<dbReference type="Proteomes" id="UP000249447">
    <property type="component" value="Chromosome"/>
</dbReference>
<dbReference type="EMBL" id="VICD02000326">
    <property type="protein sequence ID" value="KAB8162732.1"/>
    <property type="molecule type" value="Genomic_DNA"/>
</dbReference>
<reference evidence="2 4" key="1">
    <citation type="submission" date="2018-05" db="EMBL/GenBank/DDBJ databases">
        <title>The complete genome of Lysobacter maris HZ9B, a marine bacterium antagonistic against terrestrial plant pathogens.</title>
        <authorList>
            <person name="Zhang X.-Q."/>
        </authorList>
    </citation>
    <scope>NUCLEOTIDE SEQUENCE [LARGE SCALE GENOMIC DNA]</scope>
    <source>
        <strain evidence="2 4">HZ9B</strain>
    </source>
</reference>
<dbReference type="Proteomes" id="UP000320431">
    <property type="component" value="Unassembled WGS sequence"/>
</dbReference>
<evidence type="ECO:0000313" key="2">
    <source>
        <dbReference type="EMBL" id="AWV07579.1"/>
    </source>
</evidence>
<dbReference type="InterPro" id="IPR037523">
    <property type="entry name" value="VOC_core"/>
</dbReference>
<dbReference type="KEGG" id="lmb:C9I47_1890"/>
<sequence>MIDHIGIPVADYARSKAFYLSTLASIGAALVMEVPASVTESGRPTAGFGRGKPDFWISEADAVAASHVAFSVSSRAQVDAFHAAGLAAGARDNGAPGLRTIYHPDYYGAFLIDPDGHNIEAVCHLPEGSA</sequence>
<dbReference type="PANTHER" id="PTHR35006">
    <property type="entry name" value="GLYOXALASE FAMILY PROTEIN (AFU_ORTHOLOGUE AFUA_5G14830)"/>
    <property type="match status" value="1"/>
</dbReference>
<dbReference type="CDD" id="cd07262">
    <property type="entry name" value="VOC_like"/>
    <property type="match status" value="1"/>
</dbReference>
<dbReference type="SUPFAM" id="SSF54593">
    <property type="entry name" value="Glyoxalase/Bleomycin resistance protein/Dihydroxybiphenyl dioxygenase"/>
    <property type="match status" value="1"/>
</dbReference>
<dbReference type="PROSITE" id="PS51819">
    <property type="entry name" value="VOC"/>
    <property type="match status" value="1"/>
</dbReference>
<dbReference type="PANTHER" id="PTHR35006:SF2">
    <property type="entry name" value="GLYOXALASE FAMILY PROTEIN (AFU_ORTHOLOGUE AFUA_5G14830)"/>
    <property type="match status" value="1"/>
</dbReference>
<evidence type="ECO:0000259" key="1">
    <source>
        <dbReference type="PROSITE" id="PS51819"/>
    </source>
</evidence>
<keyword evidence="4" id="KW-1185">Reference proteome</keyword>
<organism evidence="2 4">
    <name type="scientific">Marilutibacter maris</name>
    <dbReference type="NCBI Taxonomy" id="1605891"/>
    <lineage>
        <taxon>Bacteria</taxon>
        <taxon>Pseudomonadati</taxon>
        <taxon>Pseudomonadota</taxon>
        <taxon>Gammaproteobacteria</taxon>
        <taxon>Lysobacterales</taxon>
        <taxon>Lysobacteraceae</taxon>
        <taxon>Marilutibacter</taxon>
    </lineage>
</organism>
<reference evidence="3 5" key="2">
    <citation type="submission" date="2019-10" db="EMBL/GenBank/DDBJ databases">
        <title>Lysobacter alkalisoli sp. nov., isolated from saline-alkaline soil.</title>
        <authorList>
            <person name="Sun J.-Q."/>
        </authorList>
    </citation>
    <scope>NUCLEOTIDE SEQUENCE [LARGE SCALE GENOMIC DNA]</scope>
    <source>
        <strain evidence="3 5">KCTC 42381</strain>
    </source>
</reference>
<dbReference type="OrthoDB" id="9800438at2"/>
<protein>
    <submittedName>
        <fullName evidence="2">Glyoxalase</fullName>
    </submittedName>
    <submittedName>
        <fullName evidence="3">VOC family protein</fullName>
    </submittedName>
</protein>
<dbReference type="RefSeq" id="WP_111266673.1">
    <property type="nucleotide sequence ID" value="NZ_CP029843.1"/>
</dbReference>
<name>A0A2U9TDD1_9GAMM</name>
<dbReference type="Gene3D" id="3.10.180.10">
    <property type="entry name" value="2,3-Dihydroxybiphenyl 1,2-Dioxygenase, domain 1"/>
    <property type="match status" value="1"/>
</dbReference>
<dbReference type="EMBL" id="CP029843">
    <property type="protein sequence ID" value="AWV07579.1"/>
    <property type="molecule type" value="Genomic_DNA"/>
</dbReference>
<dbReference type="InterPro" id="IPR029068">
    <property type="entry name" value="Glyas_Bleomycin-R_OHBP_Dase"/>
</dbReference>
<feature type="domain" description="VOC" evidence="1">
    <location>
        <begin position="1"/>
        <end position="124"/>
    </location>
</feature>
<evidence type="ECO:0000313" key="4">
    <source>
        <dbReference type="Proteomes" id="UP000249447"/>
    </source>
</evidence>
<evidence type="ECO:0000313" key="5">
    <source>
        <dbReference type="Proteomes" id="UP000320431"/>
    </source>
</evidence>
<dbReference type="InterPro" id="IPR004360">
    <property type="entry name" value="Glyas_Fos-R_dOase_dom"/>
</dbReference>
<dbReference type="Pfam" id="PF00903">
    <property type="entry name" value="Glyoxalase"/>
    <property type="match status" value="1"/>
</dbReference>
<proteinExistence type="predicted"/>
<accession>A0A2U9TDD1</accession>
<gene>
    <name evidence="2" type="ORF">C9I47_1890</name>
    <name evidence="3" type="ORF">FKV24_018205</name>
</gene>